<dbReference type="InterPro" id="IPR020084">
    <property type="entry name" value="NUDIX_hydrolase_CS"/>
</dbReference>
<reference evidence="4 5" key="1">
    <citation type="journal article" date="2013" name="Genome Announc.">
        <title>Draft genome sequence of an Actinobacterium, Brachybacterium muris strain UCD-AY4.</title>
        <authorList>
            <person name="Lo J.R."/>
            <person name="Lang J.M."/>
            <person name="Darling A.E."/>
            <person name="Eisen J.A."/>
            <person name="Coil D.A."/>
        </authorList>
    </citation>
    <scope>NUCLEOTIDE SEQUENCE [LARGE SCALE GENOMIC DNA]</scope>
    <source>
        <strain evidence="4 5">UCD-AY4</strain>
    </source>
</reference>
<feature type="domain" description="Nudix hydrolase" evidence="3">
    <location>
        <begin position="273"/>
        <end position="406"/>
    </location>
</feature>
<comment type="caution">
    <text evidence="4">The sequence shown here is derived from an EMBL/GenBank/DDBJ whole genome shotgun (WGS) entry which is preliminary data.</text>
</comment>
<dbReference type="Gene3D" id="3.40.50.1000">
    <property type="entry name" value="HAD superfamily/HAD-like"/>
    <property type="match status" value="2"/>
</dbReference>
<dbReference type="InterPro" id="IPR000086">
    <property type="entry name" value="NUDIX_hydrolase_dom"/>
</dbReference>
<dbReference type="InterPro" id="IPR023214">
    <property type="entry name" value="HAD_sf"/>
</dbReference>
<gene>
    <name evidence="4" type="ORF">D641_0114370</name>
</gene>
<dbReference type="SUPFAM" id="SSF55811">
    <property type="entry name" value="Nudix"/>
    <property type="match status" value="1"/>
</dbReference>
<dbReference type="Pfam" id="PF13242">
    <property type="entry name" value="Hydrolase_like"/>
    <property type="match status" value="1"/>
</dbReference>
<dbReference type="AlphaFoldDB" id="A0A022KXK0"/>
<protein>
    <recommendedName>
        <fullName evidence="3">Nudix hydrolase domain-containing protein</fullName>
    </recommendedName>
</protein>
<dbReference type="Gene3D" id="3.90.79.10">
    <property type="entry name" value="Nucleoside Triphosphate Pyrophosphohydrolase"/>
    <property type="match status" value="1"/>
</dbReference>
<evidence type="ECO:0000313" key="4">
    <source>
        <dbReference type="EMBL" id="EYT47795.1"/>
    </source>
</evidence>
<dbReference type="RefSeq" id="WP_017824195.1">
    <property type="nucleotide sequence ID" value="NZ_AORC01000023.1"/>
</dbReference>
<dbReference type="InterPro" id="IPR020476">
    <property type="entry name" value="Nudix_hydrolase"/>
</dbReference>
<dbReference type="Pfam" id="PF00293">
    <property type="entry name" value="NUDIX"/>
    <property type="match status" value="1"/>
</dbReference>
<dbReference type="PROSITE" id="PS00893">
    <property type="entry name" value="NUDIX_BOX"/>
    <property type="match status" value="1"/>
</dbReference>
<accession>A0A022KXK0</accession>
<dbReference type="PROSITE" id="PS51462">
    <property type="entry name" value="NUDIX"/>
    <property type="match status" value="1"/>
</dbReference>
<proteinExistence type="inferred from homology"/>
<comment type="similarity">
    <text evidence="1">Belongs to the Nudix hydrolase family.</text>
</comment>
<dbReference type="SUPFAM" id="SSF56784">
    <property type="entry name" value="HAD-like"/>
    <property type="match status" value="1"/>
</dbReference>
<evidence type="ECO:0000256" key="1">
    <source>
        <dbReference type="ARBA" id="ARBA00005582"/>
    </source>
</evidence>
<dbReference type="PANTHER" id="PTHR19288">
    <property type="entry name" value="4-NITROPHENYLPHOSPHATASE-RELATED"/>
    <property type="match status" value="1"/>
</dbReference>
<sequence>MLVDQFDVFLLDLDGVVYVGDTLLSGVTEALASLRSRGRVVRFVTNDPRPSRKDVVHRLGRLGVRATVEEIVSSGWATACWLRQQGITRAYVVGSDGLRGELAAQGVESVEGSGAEAVVVGCDETVTYRDLAQATALLRTGVPFVATNVDATFPTASGPWPATGAVVAAIQTASGRRPVVVGKPGPEMFRLAQRGLPATTRVVVVGDTPATDVVGAHCAGLPAILVAPATPSSGRRQCDPTVAEATVTGLAGLFDPALDIGPMRPSPYPWPDEVRAGVAAVVFDEAGRVLLGRRLDNGLWGLPSGHVEVGETAAQAAVREVAEETGLQVQVQRLVGGYSDPASQVFAYPDGRVTQFVTTTFACLPRGGQMHPDGVETSQAGFFSPDELPAPLLPMHPRWLTDALSGDTGLID</sequence>
<dbReference type="InterPro" id="IPR006357">
    <property type="entry name" value="HAD-SF_hydro_IIA"/>
</dbReference>
<organism evidence="4 5">
    <name type="scientific">Brachybacterium muris UCD-AY4</name>
    <dbReference type="NCBI Taxonomy" id="1249481"/>
    <lineage>
        <taxon>Bacteria</taxon>
        <taxon>Bacillati</taxon>
        <taxon>Actinomycetota</taxon>
        <taxon>Actinomycetes</taxon>
        <taxon>Micrococcales</taxon>
        <taxon>Dermabacteraceae</taxon>
        <taxon>Brachybacterium</taxon>
    </lineage>
</organism>
<dbReference type="PANTHER" id="PTHR19288:SF46">
    <property type="entry name" value="HALOACID DEHALOGENASE-LIKE HYDROLASE DOMAIN-CONTAINING PROTEIN 2"/>
    <property type="match status" value="1"/>
</dbReference>
<dbReference type="InterPro" id="IPR015797">
    <property type="entry name" value="NUDIX_hydrolase-like_dom_sf"/>
</dbReference>
<dbReference type="STRING" id="1249481.D641_0114370"/>
<dbReference type="GO" id="GO:0005737">
    <property type="term" value="C:cytoplasm"/>
    <property type="evidence" value="ECO:0007669"/>
    <property type="project" value="TreeGrafter"/>
</dbReference>
<dbReference type="OrthoDB" id="3400930at2"/>
<dbReference type="Proteomes" id="UP000019754">
    <property type="component" value="Unassembled WGS sequence"/>
</dbReference>
<keyword evidence="5" id="KW-1185">Reference proteome</keyword>
<dbReference type="GO" id="GO:0016791">
    <property type="term" value="F:phosphatase activity"/>
    <property type="evidence" value="ECO:0007669"/>
    <property type="project" value="TreeGrafter"/>
</dbReference>
<evidence type="ECO:0000259" key="3">
    <source>
        <dbReference type="PROSITE" id="PS51462"/>
    </source>
</evidence>
<evidence type="ECO:0000256" key="2">
    <source>
        <dbReference type="ARBA" id="ARBA00022801"/>
    </source>
</evidence>
<keyword evidence="2" id="KW-0378">Hydrolase</keyword>
<evidence type="ECO:0000313" key="5">
    <source>
        <dbReference type="Proteomes" id="UP000019754"/>
    </source>
</evidence>
<dbReference type="InterPro" id="IPR036412">
    <property type="entry name" value="HAD-like_sf"/>
</dbReference>
<dbReference type="HOGENOM" id="CLU_043473_1_0_11"/>
<dbReference type="PRINTS" id="PR00502">
    <property type="entry name" value="NUDIXFAMILY"/>
</dbReference>
<dbReference type="NCBIfam" id="TIGR01460">
    <property type="entry name" value="HAD-SF-IIA"/>
    <property type="match status" value="1"/>
</dbReference>
<dbReference type="EMBL" id="AORC01000023">
    <property type="protein sequence ID" value="EYT47795.1"/>
    <property type="molecule type" value="Genomic_DNA"/>
</dbReference>
<dbReference type="Pfam" id="PF13344">
    <property type="entry name" value="Hydrolase_6"/>
    <property type="match status" value="1"/>
</dbReference>
<name>A0A022KXK0_9MICO</name>